<organism evidence="1">
    <name type="scientific">Loa loa</name>
    <name type="common">Eye worm</name>
    <name type="synonym">Filaria loa</name>
    <dbReference type="NCBI Taxonomy" id="7209"/>
    <lineage>
        <taxon>Eukaryota</taxon>
        <taxon>Metazoa</taxon>
        <taxon>Ecdysozoa</taxon>
        <taxon>Nematoda</taxon>
        <taxon>Chromadorea</taxon>
        <taxon>Rhabditida</taxon>
        <taxon>Spirurina</taxon>
        <taxon>Spiruromorpha</taxon>
        <taxon>Filarioidea</taxon>
        <taxon>Onchocercidae</taxon>
        <taxon>Loa</taxon>
    </lineage>
</organism>
<dbReference type="GeneID" id="9939103"/>
<sequence>MPFVQSYLCSFTNPCYETPTTGDDTAKINSDGRKQSLIVTIARGIAEMYVAIGSEPIKWANLSNSIISLVDIFAHFTPHAFQKPIPLVSFFNSTKEAVGFFKSTLNINDELSVNLSHARITPLYALEIIGKWLKFTLANNINMEYEELLEIFNTLRSFQNDQVIRKFISFLSIVDFSNYTSVINAIHCGNNPYDQSSHEGKSIPDATTTAAYNVDRDKIYDFLRRLTPRHSGQHKKKQFCGLIPIHSERNCSFLEGAALSQLMPLINGYILLAPASPTVDAFAEKVMLWWICNTSECIIIHHSTTVPLTSLSRC</sequence>
<proteinExistence type="predicted"/>
<gene>
    <name evidence="1" type="ORF">LOAG_01727</name>
</gene>
<dbReference type="RefSeq" id="XP_003137313.2">
    <property type="nucleotide sequence ID" value="XM_003137265.2"/>
</dbReference>
<evidence type="ECO:0000313" key="1">
    <source>
        <dbReference type="EMBL" id="EFO26764.2"/>
    </source>
</evidence>
<accession>A0A1S0U886</accession>
<name>A0A1S0U886_LOALO</name>
<protein>
    <submittedName>
        <fullName evidence="1">Uncharacterized protein</fullName>
    </submittedName>
</protein>
<dbReference type="InParanoid" id="A0A1S0U886"/>
<dbReference type="CTD" id="9939103"/>
<dbReference type="AlphaFoldDB" id="A0A1S0U886"/>
<dbReference type="OrthoDB" id="8061355at2759"/>
<dbReference type="EMBL" id="JH712414">
    <property type="protein sequence ID" value="EFO26764.2"/>
    <property type="molecule type" value="Genomic_DNA"/>
</dbReference>
<reference evidence="1" key="1">
    <citation type="submission" date="2012-04" db="EMBL/GenBank/DDBJ databases">
        <title>The Genome Sequence of Loa loa.</title>
        <authorList>
            <consortium name="The Broad Institute Genome Sequencing Platform"/>
            <consortium name="Broad Institute Genome Sequencing Center for Infectious Disease"/>
            <person name="Nutman T.B."/>
            <person name="Fink D.L."/>
            <person name="Russ C."/>
            <person name="Young S."/>
            <person name="Zeng Q."/>
            <person name="Gargeya S."/>
            <person name="Alvarado L."/>
            <person name="Berlin A."/>
            <person name="Chapman S.B."/>
            <person name="Chen Z."/>
            <person name="Freedman E."/>
            <person name="Gellesch M."/>
            <person name="Goldberg J."/>
            <person name="Griggs A."/>
            <person name="Gujja S."/>
            <person name="Heilman E.R."/>
            <person name="Heiman D."/>
            <person name="Howarth C."/>
            <person name="Mehta T."/>
            <person name="Neiman D."/>
            <person name="Pearson M."/>
            <person name="Roberts A."/>
            <person name="Saif S."/>
            <person name="Shea T."/>
            <person name="Shenoy N."/>
            <person name="Sisk P."/>
            <person name="Stolte C."/>
            <person name="Sykes S."/>
            <person name="White J."/>
            <person name="Yandava C."/>
            <person name="Haas B."/>
            <person name="Henn M.R."/>
            <person name="Nusbaum C."/>
            <person name="Birren B."/>
        </authorList>
    </citation>
    <scope>NUCLEOTIDE SEQUENCE [LARGE SCALE GENOMIC DNA]</scope>
</reference>
<dbReference type="KEGG" id="loa:LOAG_01727"/>